<feature type="domain" description="PPM-type phosphatase" evidence="3">
    <location>
        <begin position="561"/>
        <end position="771"/>
    </location>
</feature>
<sequence>MMRTDSLITKRHWYNIGFEVDSSAVIIMIMGFFLARVNILNKLTPFGFAFLASYLIMKNLNIHLLIAVIVGTLSLQGIKGISYISSYILIYTFFTVFKKEKTYSLLKAAVVSAFIFTGFRSLGILFSNTIFIYDLFMIIFEGVVVFTMIYIFSFSIPIEEIRGANLNNEKMICSFITLALTLAGIKNISVMGVEVKNLVCIAVILHLSYNYGAFLGGTIGIILGMVTYISHPEMPFIIGIFGITGLLAGIFKDLGIFGSVLGFFLGNGIISFYINGLGTSFLNFKEIILASLFFLITAEKMNFEISELLTVDFDLKKEYAEKKDEVVVKKLNRMSELFNNLSSTFKESAEEKDFYFTNEVYSMVDGIANNICTNCSKYEECWEKNYYKSYQNFFNLVGLVEMNGIDNEMVYSEANSFCIRGREIIETIDRAVERSTLNYNWQLRLRESRILLSEQLEGISKAIEDMTANLYTNSTFNKEIEEGLYKDLKNNRIDIKDISVLQMGEEDFEIYIDLNTPMDVNNRLETIISQSLGFSVASDTSFNSISSRKQRFKLLKSNRFSAITKMATMGNSENKISGDNFTFGEIDNIHYSALSDGMGIGRKANEESKVAISLLEKLMEANIDKDIILKTINSVLRTKSNDEIFTTLDLSFIDLYLGKLQMIKSGAPATFIKKRDRVEIINSRTLPVGILKEIDFNLYEEYIEDGDIIIMVSDGVLDANRYIDNSEAWLKDIITKIDSINPQVIANEIIKEASNVVLNTRDDMTVLVTKVWKNI</sequence>
<dbReference type="Proteomes" id="UP000184114">
    <property type="component" value="Unassembled WGS sequence"/>
</dbReference>
<dbReference type="Gene3D" id="3.60.40.10">
    <property type="entry name" value="PPM-type phosphatase domain"/>
    <property type="match status" value="1"/>
</dbReference>
<feature type="transmembrane region" description="Helical" evidence="2">
    <location>
        <begin position="236"/>
        <end position="266"/>
    </location>
</feature>
<dbReference type="NCBIfam" id="TIGR02865">
    <property type="entry name" value="spore_II_E"/>
    <property type="match status" value="1"/>
</dbReference>
<accession>A0A1M4UP28</accession>
<evidence type="ECO:0000313" key="5">
    <source>
        <dbReference type="Proteomes" id="UP000184114"/>
    </source>
</evidence>
<keyword evidence="2" id="KW-0812">Transmembrane</keyword>
<dbReference type="GO" id="GO:0004722">
    <property type="term" value="F:protein serine/threonine phosphatase activity"/>
    <property type="evidence" value="ECO:0007669"/>
    <property type="project" value="InterPro"/>
</dbReference>
<feature type="transmembrane region" description="Helical" evidence="2">
    <location>
        <begin position="130"/>
        <end position="152"/>
    </location>
</feature>
<dbReference type="SMART" id="SM00331">
    <property type="entry name" value="PP2C_SIG"/>
    <property type="match status" value="1"/>
</dbReference>
<dbReference type="PANTHER" id="PTHR43156">
    <property type="entry name" value="STAGE II SPORULATION PROTEIN E-RELATED"/>
    <property type="match status" value="1"/>
</dbReference>
<dbReference type="InterPro" id="IPR045768">
    <property type="entry name" value="SpoIIE_N"/>
</dbReference>
<dbReference type="RefSeq" id="WP_072974245.1">
    <property type="nucleotide sequence ID" value="NZ_FQTY01000003.1"/>
</dbReference>
<dbReference type="InterPro" id="IPR052016">
    <property type="entry name" value="Bact_Sigma-Reg"/>
</dbReference>
<protein>
    <submittedName>
        <fullName evidence="4">Stage II sporulation protein E</fullName>
    </submittedName>
</protein>
<keyword evidence="5" id="KW-1185">Reference proteome</keyword>
<organism evidence="4 5">
    <name type="scientific">Tissierella praeacuta DSM 18095</name>
    <dbReference type="NCBI Taxonomy" id="1123404"/>
    <lineage>
        <taxon>Bacteria</taxon>
        <taxon>Bacillati</taxon>
        <taxon>Bacillota</taxon>
        <taxon>Tissierellia</taxon>
        <taxon>Tissierellales</taxon>
        <taxon>Tissierellaceae</taxon>
        <taxon>Tissierella</taxon>
    </lineage>
</organism>
<dbReference type="InterPro" id="IPR001932">
    <property type="entry name" value="PPM-type_phosphatase-like_dom"/>
</dbReference>
<dbReference type="PANTHER" id="PTHR43156:SF2">
    <property type="entry name" value="STAGE II SPORULATION PROTEIN E"/>
    <property type="match status" value="1"/>
</dbReference>
<evidence type="ECO:0000256" key="2">
    <source>
        <dbReference type="SAM" id="Phobius"/>
    </source>
</evidence>
<dbReference type="STRING" id="1123404.SAMN02745784_01191"/>
<evidence type="ECO:0000313" key="4">
    <source>
        <dbReference type="EMBL" id="SHE58407.1"/>
    </source>
</evidence>
<evidence type="ECO:0000259" key="3">
    <source>
        <dbReference type="SMART" id="SM00331"/>
    </source>
</evidence>
<dbReference type="EMBL" id="FQTY01000003">
    <property type="protein sequence ID" value="SHE58407.1"/>
    <property type="molecule type" value="Genomic_DNA"/>
</dbReference>
<keyword evidence="2" id="KW-1133">Transmembrane helix</keyword>
<dbReference type="InterPro" id="IPR014221">
    <property type="entry name" value="SpoII_E"/>
</dbReference>
<feature type="transmembrane region" description="Helical" evidence="2">
    <location>
        <begin position="46"/>
        <end position="74"/>
    </location>
</feature>
<reference evidence="5" key="1">
    <citation type="submission" date="2016-11" db="EMBL/GenBank/DDBJ databases">
        <authorList>
            <person name="Varghese N."/>
            <person name="Submissions S."/>
        </authorList>
    </citation>
    <scope>NUCLEOTIDE SEQUENCE [LARGE SCALE GENOMIC DNA]</scope>
    <source>
        <strain evidence="5">DSM 18095</strain>
    </source>
</reference>
<feature type="transmembrane region" description="Helical" evidence="2">
    <location>
        <begin position="209"/>
        <end position="229"/>
    </location>
</feature>
<dbReference type="Pfam" id="PF07228">
    <property type="entry name" value="SpoIIE"/>
    <property type="match status" value="1"/>
</dbReference>
<feature type="transmembrane region" description="Helical" evidence="2">
    <location>
        <begin position="12"/>
        <end position="34"/>
    </location>
</feature>
<dbReference type="AlphaFoldDB" id="A0A1M4UP28"/>
<keyword evidence="1" id="KW-0378">Hydrolase</keyword>
<name>A0A1M4UP28_9FIRM</name>
<feature type="transmembrane region" description="Helical" evidence="2">
    <location>
        <begin position="104"/>
        <end position="124"/>
    </location>
</feature>
<evidence type="ECO:0000256" key="1">
    <source>
        <dbReference type="ARBA" id="ARBA00022801"/>
    </source>
</evidence>
<proteinExistence type="predicted"/>
<dbReference type="SUPFAM" id="SSF81606">
    <property type="entry name" value="PP2C-like"/>
    <property type="match status" value="1"/>
</dbReference>
<dbReference type="InterPro" id="IPR036457">
    <property type="entry name" value="PPM-type-like_dom_sf"/>
</dbReference>
<dbReference type="Pfam" id="PF19732">
    <property type="entry name" value="SpoIIE_N"/>
    <property type="match status" value="1"/>
</dbReference>
<keyword evidence="2" id="KW-0472">Membrane</keyword>
<gene>
    <name evidence="4" type="ORF">SAMN02745784_01191</name>
</gene>
<feature type="transmembrane region" description="Helical" evidence="2">
    <location>
        <begin position="80"/>
        <end position="97"/>
    </location>
</feature>
<dbReference type="GeneID" id="90995997"/>